<dbReference type="AlphaFoldDB" id="A0A2M4D136"/>
<feature type="transmembrane region" description="Helical" evidence="1">
    <location>
        <begin position="45"/>
        <end position="70"/>
    </location>
</feature>
<evidence type="ECO:0000256" key="2">
    <source>
        <dbReference type="SAM" id="SignalP"/>
    </source>
</evidence>
<keyword evidence="1" id="KW-0812">Transmembrane</keyword>
<reference evidence="3" key="1">
    <citation type="submission" date="2018-01" db="EMBL/GenBank/DDBJ databases">
        <title>An insight into the sialome of Amazonian anophelines.</title>
        <authorList>
            <person name="Ribeiro J.M."/>
            <person name="Scarpassa V."/>
            <person name="Calvo E."/>
        </authorList>
    </citation>
    <scope>NUCLEOTIDE SEQUENCE</scope>
</reference>
<keyword evidence="1" id="KW-1133">Transmembrane helix</keyword>
<organism evidence="3">
    <name type="scientific">Anopheles darlingi</name>
    <name type="common">Mosquito</name>
    <dbReference type="NCBI Taxonomy" id="43151"/>
    <lineage>
        <taxon>Eukaryota</taxon>
        <taxon>Metazoa</taxon>
        <taxon>Ecdysozoa</taxon>
        <taxon>Arthropoda</taxon>
        <taxon>Hexapoda</taxon>
        <taxon>Insecta</taxon>
        <taxon>Pterygota</taxon>
        <taxon>Neoptera</taxon>
        <taxon>Endopterygota</taxon>
        <taxon>Diptera</taxon>
        <taxon>Nematocera</taxon>
        <taxon>Culicoidea</taxon>
        <taxon>Culicidae</taxon>
        <taxon>Anophelinae</taxon>
        <taxon>Anopheles</taxon>
    </lineage>
</organism>
<sequence>MLWSLLLCCCVALSASLSLLAVYSSLCHSSDGTFTVVTRFRNSALLKHLLGSFCCRSLSVALTLLVVILAPTSPPII</sequence>
<proteinExistence type="predicted"/>
<keyword evidence="2" id="KW-0732">Signal</keyword>
<evidence type="ECO:0000256" key="1">
    <source>
        <dbReference type="SAM" id="Phobius"/>
    </source>
</evidence>
<evidence type="ECO:0000313" key="3">
    <source>
        <dbReference type="EMBL" id="MBW71282.1"/>
    </source>
</evidence>
<name>A0A2M4D136_ANODA</name>
<evidence type="ECO:0008006" key="4">
    <source>
        <dbReference type="Google" id="ProtNLM"/>
    </source>
</evidence>
<feature type="chain" id="PRO_5014701687" description="Secreted protein" evidence="2">
    <location>
        <begin position="17"/>
        <end position="77"/>
    </location>
</feature>
<feature type="signal peptide" evidence="2">
    <location>
        <begin position="1"/>
        <end position="16"/>
    </location>
</feature>
<dbReference type="EMBL" id="GGFL01007104">
    <property type="protein sequence ID" value="MBW71282.1"/>
    <property type="molecule type" value="Transcribed_RNA"/>
</dbReference>
<keyword evidence="1" id="KW-0472">Membrane</keyword>
<protein>
    <recommendedName>
        <fullName evidence="4">Secreted protein</fullName>
    </recommendedName>
</protein>
<accession>A0A2M4D136</accession>